<organism evidence="2 3">
    <name type="scientific">Candidatus Sungbacteria bacterium RIFCSPHIGHO2_02_FULL_51_29</name>
    <dbReference type="NCBI Taxonomy" id="1802273"/>
    <lineage>
        <taxon>Bacteria</taxon>
        <taxon>Candidatus Sungiibacteriota</taxon>
    </lineage>
</organism>
<sequence length="196" mass="22475">MNALARCPWVPSGDLLYAKYHDTEWGVPVHADKKIFEFLLLEMFQAGLSWRTVLAKRQNFKKAFAEFDHVAVARFGARDVRRLMQDAGIIRNRAKITAAVVNAQKFLEVRKEYGTFSRYMWTWVGGKPMRHALRGPGDYMPLNSDAVLWARDLKQRGFSFLGPTVLYAHMQATGMVNDHVISCFRYTAMGGEKIRL</sequence>
<dbReference type="PANTHER" id="PTHR30037:SF4">
    <property type="entry name" value="DNA-3-METHYLADENINE GLYCOSYLASE I"/>
    <property type="match status" value="1"/>
</dbReference>
<evidence type="ECO:0000313" key="2">
    <source>
        <dbReference type="EMBL" id="OHA03027.1"/>
    </source>
</evidence>
<dbReference type="GO" id="GO:0006284">
    <property type="term" value="P:base-excision repair"/>
    <property type="evidence" value="ECO:0007669"/>
    <property type="project" value="InterPro"/>
</dbReference>
<dbReference type="EMBL" id="MHQL01000022">
    <property type="protein sequence ID" value="OHA03027.1"/>
    <property type="molecule type" value="Genomic_DNA"/>
</dbReference>
<feature type="binding site" evidence="1">
    <location>
        <position position="183"/>
    </location>
    <ligand>
        <name>Zn(2+)</name>
        <dbReference type="ChEBI" id="CHEBI:29105"/>
    </ligand>
</feature>
<feature type="binding site" evidence="1">
    <location>
        <position position="21"/>
    </location>
    <ligand>
        <name>Zn(2+)</name>
        <dbReference type="ChEBI" id="CHEBI:29105"/>
    </ligand>
</feature>
<dbReference type="Pfam" id="PF03352">
    <property type="entry name" value="Adenine_glyco"/>
    <property type="match status" value="1"/>
</dbReference>
<dbReference type="InterPro" id="IPR052891">
    <property type="entry name" value="DNA-3mA_glycosylase"/>
</dbReference>
<dbReference type="InterPro" id="IPR005019">
    <property type="entry name" value="Adenine_glyco"/>
</dbReference>
<keyword evidence="1" id="KW-0479">Metal-binding</keyword>
<comment type="caution">
    <text evidence="2">The sequence shown here is derived from an EMBL/GenBank/DDBJ whole genome shotgun (WGS) entry which is preliminary data.</text>
</comment>
<evidence type="ECO:0000256" key="1">
    <source>
        <dbReference type="PIRSR" id="PIRSR605019-1"/>
    </source>
</evidence>
<dbReference type="SUPFAM" id="SSF48150">
    <property type="entry name" value="DNA-glycosylase"/>
    <property type="match status" value="1"/>
</dbReference>
<reference evidence="2 3" key="1">
    <citation type="journal article" date="2016" name="Nat. Commun.">
        <title>Thousands of microbial genomes shed light on interconnected biogeochemical processes in an aquifer system.</title>
        <authorList>
            <person name="Anantharaman K."/>
            <person name="Brown C.T."/>
            <person name="Hug L.A."/>
            <person name="Sharon I."/>
            <person name="Castelle C.J."/>
            <person name="Probst A.J."/>
            <person name="Thomas B.C."/>
            <person name="Singh A."/>
            <person name="Wilkins M.J."/>
            <person name="Karaoz U."/>
            <person name="Brodie E.L."/>
            <person name="Williams K.H."/>
            <person name="Hubbard S.S."/>
            <person name="Banfield J.F."/>
        </authorList>
    </citation>
    <scope>NUCLEOTIDE SEQUENCE [LARGE SCALE GENOMIC DNA]</scope>
</reference>
<name>A0A1G2KUB6_9BACT</name>
<dbReference type="InterPro" id="IPR011257">
    <property type="entry name" value="DNA_glycosylase"/>
</dbReference>
<dbReference type="PANTHER" id="PTHR30037">
    <property type="entry name" value="DNA-3-METHYLADENINE GLYCOSYLASE 1"/>
    <property type="match status" value="1"/>
</dbReference>
<protein>
    <submittedName>
        <fullName evidence="2">DNA-3-methyladenine glycosylase</fullName>
    </submittedName>
</protein>
<keyword evidence="1" id="KW-0862">Zinc</keyword>
<dbReference type="AlphaFoldDB" id="A0A1G2KUB6"/>
<feature type="binding site" evidence="1">
    <location>
        <position position="7"/>
    </location>
    <ligand>
        <name>Zn(2+)</name>
        <dbReference type="ChEBI" id="CHEBI:29105"/>
    </ligand>
</feature>
<gene>
    <name evidence="2" type="ORF">A3C16_02770</name>
</gene>
<dbReference type="Gene3D" id="1.10.340.30">
    <property type="entry name" value="Hypothetical protein, domain 2"/>
    <property type="match status" value="1"/>
</dbReference>
<evidence type="ECO:0000313" key="3">
    <source>
        <dbReference type="Proteomes" id="UP000177811"/>
    </source>
</evidence>
<dbReference type="GO" id="GO:0008725">
    <property type="term" value="F:DNA-3-methyladenine glycosylase activity"/>
    <property type="evidence" value="ECO:0007669"/>
    <property type="project" value="InterPro"/>
</dbReference>
<proteinExistence type="predicted"/>
<dbReference type="Proteomes" id="UP000177811">
    <property type="component" value="Unassembled WGS sequence"/>
</dbReference>
<dbReference type="GO" id="GO:0046872">
    <property type="term" value="F:metal ion binding"/>
    <property type="evidence" value="ECO:0007669"/>
    <property type="project" value="UniProtKB-KW"/>
</dbReference>
<accession>A0A1G2KUB6</accession>
<feature type="binding site" evidence="1">
    <location>
        <position position="179"/>
    </location>
    <ligand>
        <name>Zn(2+)</name>
        <dbReference type="ChEBI" id="CHEBI:29105"/>
    </ligand>
</feature>